<gene>
    <name evidence="3" type="ORF">ABR748_21320</name>
</gene>
<reference evidence="3 4" key="1">
    <citation type="submission" date="2024-01" db="EMBL/GenBank/DDBJ databases">
        <title>Metagenomic exploration of the rhizosphere soil microbial community and their significance in facilitating the development of wild simulated ginseng.</title>
        <authorList>
            <person name="Huang J."/>
        </authorList>
    </citation>
    <scope>NUCLEOTIDE SEQUENCE [LARGE SCALE GENOMIC DNA]</scope>
    <source>
        <strain evidence="3 4">WY141</strain>
    </source>
</reference>
<sequence length="407" mass="42757">MPLSSATPAPSDAPPPAPPHRAADDDELVVAPRWLPSPYVLLGGLLWAVLSAAAWQVPMCCEAGLNAAVVERLRSNLLHPSFPMTDLPAVASAHYSPYAVMQGLTARAGGLSGQFVLVLSAAVNLALLLTGIGRLARLLTPNRWVPVLALIPLALIHWADPGRWSAPSTFAVAVTLHLWAWTASAVTRVPRPGSGRPPGRAPRWAEAAGIGVLLGLVLLVHPPSALGAALGVVALIAVRQRTRIRPTVRRWAVAGLCAAAVAAVWPYYNGLTAQPAPSSAGATSRPETGGAPVTGEPYTWATAHVPPGEVVLTDSRPAMYALAGHGAYVLADGLPDAGLAAAERRERSRAVAAYLDSATTQEQRDRITGRYGVRWVLLTRFQKLPGDAAVLAYSPRTGEVLARVPER</sequence>
<feature type="compositionally biased region" description="Low complexity" evidence="1">
    <location>
        <begin position="1"/>
        <end position="10"/>
    </location>
</feature>
<evidence type="ECO:0008006" key="5">
    <source>
        <dbReference type="Google" id="ProtNLM"/>
    </source>
</evidence>
<keyword evidence="2" id="KW-0472">Membrane</keyword>
<dbReference type="EMBL" id="JBEJUE010000018">
    <property type="protein sequence ID" value="MER0426745.1"/>
    <property type="molecule type" value="Genomic_DNA"/>
</dbReference>
<dbReference type="RefSeq" id="WP_201105891.1">
    <property type="nucleotide sequence ID" value="NZ_CP108360.1"/>
</dbReference>
<keyword evidence="2" id="KW-0812">Transmembrane</keyword>
<keyword evidence="4" id="KW-1185">Reference proteome</keyword>
<dbReference type="Proteomes" id="UP001456562">
    <property type="component" value="Unassembled WGS sequence"/>
</dbReference>
<protein>
    <recommendedName>
        <fullName evidence="5">Integral membrane protein</fullName>
    </recommendedName>
</protein>
<feature type="transmembrane region" description="Helical" evidence="2">
    <location>
        <begin position="115"/>
        <end position="136"/>
    </location>
</feature>
<proteinExistence type="predicted"/>
<organism evidence="3 4">
    <name type="scientific">Streptomyces microflavus</name>
    <name type="common">Streptomyces lipmanii</name>
    <dbReference type="NCBI Taxonomy" id="1919"/>
    <lineage>
        <taxon>Bacteria</taxon>
        <taxon>Bacillati</taxon>
        <taxon>Actinomycetota</taxon>
        <taxon>Actinomycetes</taxon>
        <taxon>Kitasatosporales</taxon>
        <taxon>Streptomycetaceae</taxon>
        <taxon>Streptomyces</taxon>
    </lineage>
</organism>
<evidence type="ECO:0000313" key="4">
    <source>
        <dbReference type="Proteomes" id="UP001456562"/>
    </source>
</evidence>
<feature type="transmembrane region" description="Helical" evidence="2">
    <location>
        <begin position="142"/>
        <end position="159"/>
    </location>
</feature>
<feature type="transmembrane region" description="Helical" evidence="2">
    <location>
        <begin position="250"/>
        <end position="268"/>
    </location>
</feature>
<accession>A0ABV1Q6K4</accession>
<feature type="region of interest" description="Disordered" evidence="1">
    <location>
        <begin position="1"/>
        <end position="23"/>
    </location>
</feature>
<evidence type="ECO:0000313" key="3">
    <source>
        <dbReference type="EMBL" id="MER0426745.1"/>
    </source>
</evidence>
<evidence type="ECO:0000256" key="1">
    <source>
        <dbReference type="SAM" id="MobiDB-lite"/>
    </source>
</evidence>
<name>A0ABV1Q6K4_STRMI</name>
<comment type="caution">
    <text evidence="3">The sequence shown here is derived from an EMBL/GenBank/DDBJ whole genome shotgun (WGS) entry which is preliminary data.</text>
</comment>
<feature type="transmembrane region" description="Helical" evidence="2">
    <location>
        <begin position="207"/>
        <end position="238"/>
    </location>
</feature>
<keyword evidence="2" id="KW-1133">Transmembrane helix</keyword>
<evidence type="ECO:0000256" key="2">
    <source>
        <dbReference type="SAM" id="Phobius"/>
    </source>
</evidence>